<dbReference type="Proteomes" id="UP001055811">
    <property type="component" value="Linkage Group LG05"/>
</dbReference>
<comment type="caution">
    <text evidence="1">The sequence shown here is derived from an EMBL/GenBank/DDBJ whole genome shotgun (WGS) entry which is preliminary data.</text>
</comment>
<keyword evidence="2" id="KW-1185">Reference proteome</keyword>
<sequence length="735" mass="82828">MKEQCDLVFLFSVEMENDKITNKIETPAADVLLKKIRELEEGHAHLQEEISELIISGEYKSSDRQRSNSASPGSLGTVCGVLEAETFTVDSTSYRQILPLRRRSNYKMFRKGDGMVVDGGGALKLTENQYLNILQSMGQALHVFDLSAHIIYWNQMAQDLYGYTVGEALGKTAPEIIIAPKYKELANIIIYRGIKGESWSGEFPVRNKRWEKFTVVTTVSPFFDENGTIRGALCISTDARPFRKTRPQASVSGPWKTSSSRFGLDPQQPIQTAIVSKISNLASKVKSKMKTRANNIDDDDIDDVGVIGFDDYSDITLCDHGQDVHPVGPTTESPYGVFSNKPGIHEILSSKAEAWMGKRGISWPWKGNESEGGDSSIRFVNWPWIHSDQDKESGHETSSSTSLKVESQMYESVTNTTEAPGSWASSCEASSSESTNSNVITKLDIDIDNLDVEISWDDLVINEQIGQGSCGTVYHALWYGSDVALKVFNKQEYPDDVILSFRKEVSLMKRLRHPNILLFMGAVTSPQHLCIVTEFLPRGSLFRLLQRNTIKLDWRRRIHMAMDIARGMNYLHHCNPPIIHRDLKSSNLLVDKNWNVKVGDFGLSRIKRETYLSTNTGKGTPQWMAPDVLRNEQADEKSDVYSYGVVLWELTTEKIPWDNLNSMQVIGAVGFMNQRLEIPKDVDPQWASLIESCWSSEPKSRPTFQEILIKLKDLQRKLTVQNPVPRRVNSRQNGS</sequence>
<dbReference type="EMBL" id="CM042013">
    <property type="protein sequence ID" value="KAI3737895.1"/>
    <property type="molecule type" value="Genomic_DNA"/>
</dbReference>
<evidence type="ECO:0000313" key="1">
    <source>
        <dbReference type="EMBL" id="KAI3737895.1"/>
    </source>
</evidence>
<evidence type="ECO:0000313" key="2">
    <source>
        <dbReference type="Proteomes" id="UP001055811"/>
    </source>
</evidence>
<name>A0ACB9CUD6_CICIN</name>
<gene>
    <name evidence="1" type="ORF">L2E82_27910</name>
</gene>
<protein>
    <submittedName>
        <fullName evidence="1">Uncharacterized protein</fullName>
    </submittedName>
</protein>
<proteinExistence type="predicted"/>
<reference evidence="1 2" key="2">
    <citation type="journal article" date="2022" name="Mol. Ecol. Resour.">
        <title>The genomes of chicory, endive, great burdock and yacon provide insights into Asteraceae paleo-polyploidization history and plant inulin production.</title>
        <authorList>
            <person name="Fan W."/>
            <person name="Wang S."/>
            <person name="Wang H."/>
            <person name="Wang A."/>
            <person name="Jiang F."/>
            <person name="Liu H."/>
            <person name="Zhao H."/>
            <person name="Xu D."/>
            <person name="Zhang Y."/>
        </authorList>
    </citation>
    <scope>NUCLEOTIDE SEQUENCE [LARGE SCALE GENOMIC DNA]</scope>
    <source>
        <strain evidence="2">cv. Punajuju</strain>
        <tissue evidence="1">Leaves</tissue>
    </source>
</reference>
<organism evidence="1 2">
    <name type="scientific">Cichorium intybus</name>
    <name type="common">Chicory</name>
    <dbReference type="NCBI Taxonomy" id="13427"/>
    <lineage>
        <taxon>Eukaryota</taxon>
        <taxon>Viridiplantae</taxon>
        <taxon>Streptophyta</taxon>
        <taxon>Embryophyta</taxon>
        <taxon>Tracheophyta</taxon>
        <taxon>Spermatophyta</taxon>
        <taxon>Magnoliopsida</taxon>
        <taxon>eudicotyledons</taxon>
        <taxon>Gunneridae</taxon>
        <taxon>Pentapetalae</taxon>
        <taxon>asterids</taxon>
        <taxon>campanulids</taxon>
        <taxon>Asterales</taxon>
        <taxon>Asteraceae</taxon>
        <taxon>Cichorioideae</taxon>
        <taxon>Cichorieae</taxon>
        <taxon>Cichoriinae</taxon>
        <taxon>Cichorium</taxon>
    </lineage>
</organism>
<reference evidence="2" key="1">
    <citation type="journal article" date="2022" name="Mol. Ecol. Resour.">
        <title>The genomes of chicory, endive, great burdock and yacon provide insights into Asteraceae palaeo-polyploidization history and plant inulin production.</title>
        <authorList>
            <person name="Fan W."/>
            <person name="Wang S."/>
            <person name="Wang H."/>
            <person name="Wang A."/>
            <person name="Jiang F."/>
            <person name="Liu H."/>
            <person name="Zhao H."/>
            <person name="Xu D."/>
            <person name="Zhang Y."/>
        </authorList>
    </citation>
    <scope>NUCLEOTIDE SEQUENCE [LARGE SCALE GENOMIC DNA]</scope>
    <source>
        <strain evidence="2">cv. Punajuju</strain>
    </source>
</reference>
<accession>A0ACB9CUD6</accession>